<evidence type="ECO:0000259" key="4">
    <source>
        <dbReference type="Pfam" id="PF02563"/>
    </source>
</evidence>
<comment type="caution">
    <text evidence="5">The sequence shown here is derived from an EMBL/GenBank/DDBJ whole genome shotgun (WGS) entry which is preliminary data.</text>
</comment>
<dbReference type="InterPro" id="IPR049712">
    <property type="entry name" value="Poly_export"/>
</dbReference>
<dbReference type="GO" id="GO:0015159">
    <property type="term" value="F:polysaccharide transmembrane transporter activity"/>
    <property type="evidence" value="ECO:0007669"/>
    <property type="project" value="InterPro"/>
</dbReference>
<protein>
    <recommendedName>
        <fullName evidence="4">Polysaccharide export protein N-terminal domain-containing protein</fullName>
    </recommendedName>
</protein>
<evidence type="ECO:0000256" key="3">
    <source>
        <dbReference type="SAM" id="SignalP"/>
    </source>
</evidence>
<dbReference type="Proteomes" id="UP000022447">
    <property type="component" value="Unassembled WGS sequence"/>
</dbReference>
<dbReference type="Gene3D" id="3.30.1950.10">
    <property type="entry name" value="wza like domain"/>
    <property type="match status" value="1"/>
</dbReference>
<evidence type="ECO:0000256" key="1">
    <source>
        <dbReference type="ARBA" id="ARBA00022729"/>
    </source>
</evidence>
<reference evidence="5 6" key="1">
    <citation type="submission" date="2014-01" db="EMBL/GenBank/DDBJ databases">
        <title>Roseivivax halodurans JCM 10272 Genome Sequencing.</title>
        <authorList>
            <person name="Lai Q."/>
            <person name="Li G."/>
            <person name="Shao Z."/>
        </authorList>
    </citation>
    <scope>NUCLEOTIDE SEQUENCE [LARGE SCALE GENOMIC DNA]</scope>
    <source>
        <strain evidence="5 6">JCM 10272</strain>
    </source>
</reference>
<feature type="coiled-coil region" evidence="2">
    <location>
        <begin position="161"/>
        <end position="188"/>
    </location>
</feature>
<dbReference type="AlphaFoldDB" id="X7ELB8"/>
<dbReference type="eggNOG" id="COG1596">
    <property type="taxonomic scope" value="Bacteria"/>
</dbReference>
<feature type="chain" id="PRO_5004978447" description="Polysaccharide export protein N-terminal domain-containing protein" evidence="3">
    <location>
        <begin position="24"/>
        <end position="405"/>
    </location>
</feature>
<feature type="domain" description="Polysaccharide export protein N-terminal" evidence="4">
    <location>
        <begin position="31"/>
        <end position="87"/>
    </location>
</feature>
<sequence length="405" mass="44076">MPNWTIRALALLLIALAPGAGIAQTGAEMPKLAAGDVLSFSIVGLPDTRREVPVGGDGSVFLPLVGTLTAGGRTIAEFREALEAHLRGAPMLLPMGGDTNARRGVSASEILVDVVRYRPIYVSGDSALVGDIEFRPGMTIRQAWVMAGGPRRLEDENGLRMAETLARQDAAREEIMALRADIERLTADLEALAAPGDVGASDAEDGPETALGTTWLQARLDARESARETTATQLEILGQREDKLVELQEVSAETVRVAERNLERVRDLADRGVATATAQDDARYDLLQFSSRALETSENLLELRVEIARLRESLESEEAEAQIDLLERIEEKTSDLREAEAQYRTLQSYLATYEPEGGDERTPPQVRLFRTSSDGTTPRSADLDEPVMPGDVLEFTLRASEAAIR</sequence>
<evidence type="ECO:0000313" key="5">
    <source>
        <dbReference type="EMBL" id="ETX16727.1"/>
    </source>
</evidence>
<organism evidence="5 6">
    <name type="scientific">Roseivivax halodurans JCM 10272</name>
    <dbReference type="NCBI Taxonomy" id="1449350"/>
    <lineage>
        <taxon>Bacteria</taxon>
        <taxon>Pseudomonadati</taxon>
        <taxon>Pseudomonadota</taxon>
        <taxon>Alphaproteobacteria</taxon>
        <taxon>Rhodobacterales</taxon>
        <taxon>Roseobacteraceae</taxon>
        <taxon>Roseivivax</taxon>
    </lineage>
</organism>
<dbReference type="PANTHER" id="PTHR33619:SF3">
    <property type="entry name" value="POLYSACCHARIDE EXPORT PROTEIN GFCE-RELATED"/>
    <property type="match status" value="1"/>
</dbReference>
<dbReference type="PANTHER" id="PTHR33619">
    <property type="entry name" value="POLYSACCHARIDE EXPORT PROTEIN GFCE-RELATED"/>
    <property type="match status" value="1"/>
</dbReference>
<accession>X7ELB8</accession>
<dbReference type="EMBL" id="JALZ01000001">
    <property type="protein sequence ID" value="ETX16727.1"/>
    <property type="molecule type" value="Genomic_DNA"/>
</dbReference>
<keyword evidence="6" id="KW-1185">Reference proteome</keyword>
<dbReference type="STRING" id="1449350.OCH239_01310"/>
<dbReference type="OrthoDB" id="197007at2"/>
<dbReference type="RefSeq" id="WP_037257510.1">
    <property type="nucleotide sequence ID" value="NZ_JALZ01000001.1"/>
</dbReference>
<gene>
    <name evidence="5" type="ORF">OCH239_01310</name>
</gene>
<feature type="signal peptide" evidence="3">
    <location>
        <begin position="1"/>
        <end position="23"/>
    </location>
</feature>
<dbReference type="InterPro" id="IPR003715">
    <property type="entry name" value="Poly_export_N"/>
</dbReference>
<evidence type="ECO:0000313" key="6">
    <source>
        <dbReference type="Proteomes" id="UP000022447"/>
    </source>
</evidence>
<dbReference type="SUPFAM" id="SSF56954">
    <property type="entry name" value="Outer membrane efflux proteins (OEP)"/>
    <property type="match status" value="1"/>
</dbReference>
<evidence type="ECO:0000256" key="2">
    <source>
        <dbReference type="SAM" id="Coils"/>
    </source>
</evidence>
<keyword evidence="2" id="KW-0175">Coiled coil</keyword>
<dbReference type="Pfam" id="PF02563">
    <property type="entry name" value="Poly_export"/>
    <property type="match status" value="1"/>
</dbReference>
<feature type="coiled-coil region" evidence="2">
    <location>
        <begin position="293"/>
        <end position="349"/>
    </location>
</feature>
<name>X7ELB8_9RHOB</name>
<keyword evidence="1 3" id="KW-0732">Signal</keyword>
<proteinExistence type="predicted"/>